<sequence length="94" mass="10229">MNNRPGVEADIPQNFNLSFKLGCQPLIVGVQESNPVPFCLPDSTVSGSLRPGPVIKANASDSAVGDSLNGFDSVIRRTVIHHDYFQRGKRLVQH</sequence>
<dbReference type="EMBL" id="BSDS01000001">
    <property type="protein sequence ID" value="GLI36597.1"/>
    <property type="molecule type" value="Genomic_DNA"/>
</dbReference>
<gene>
    <name evidence="1" type="ORF">GHYDROH2_00980</name>
</gene>
<dbReference type="Proteomes" id="UP001144352">
    <property type="component" value="Unassembled WGS sequence"/>
</dbReference>
<comment type="caution">
    <text evidence="1">The sequence shown here is derived from an EMBL/GenBank/DDBJ whole genome shotgun (WGS) entry which is preliminary data.</text>
</comment>
<reference evidence="1" key="1">
    <citation type="submission" date="2022-12" db="EMBL/GenBank/DDBJ databases">
        <title>Reference genome sequencing for broad-spectrum identification of bacterial and archaeal isolates by mass spectrometry.</title>
        <authorList>
            <person name="Sekiguchi Y."/>
            <person name="Tourlousse D.M."/>
        </authorList>
    </citation>
    <scope>NUCLEOTIDE SEQUENCE</scope>
    <source>
        <strain evidence="1">H2</strain>
    </source>
</reference>
<protein>
    <submittedName>
        <fullName evidence="1">Uncharacterized protein</fullName>
    </submittedName>
</protein>
<accession>A0A9W6L9M4</accession>
<organism evidence="1 2">
    <name type="scientific">Geobacter hydrogenophilus</name>
    <dbReference type="NCBI Taxonomy" id="40983"/>
    <lineage>
        <taxon>Bacteria</taxon>
        <taxon>Pseudomonadati</taxon>
        <taxon>Thermodesulfobacteriota</taxon>
        <taxon>Desulfuromonadia</taxon>
        <taxon>Geobacterales</taxon>
        <taxon>Geobacteraceae</taxon>
        <taxon>Geobacter</taxon>
    </lineage>
</organism>
<name>A0A9W6L9M4_9BACT</name>
<dbReference type="AlphaFoldDB" id="A0A9W6L9M4"/>
<evidence type="ECO:0000313" key="2">
    <source>
        <dbReference type="Proteomes" id="UP001144352"/>
    </source>
</evidence>
<evidence type="ECO:0000313" key="1">
    <source>
        <dbReference type="EMBL" id="GLI36597.1"/>
    </source>
</evidence>
<keyword evidence="2" id="KW-1185">Reference proteome</keyword>
<proteinExistence type="predicted"/>